<keyword evidence="3 6" id="KW-1133">Transmembrane helix</keyword>
<gene>
    <name evidence="6" type="primary">psbX</name>
    <name evidence="7" type="ORF">BRW62_10105</name>
</gene>
<dbReference type="EMBL" id="CP018092">
    <property type="protein sequence ID" value="ATS19033.1"/>
    <property type="molecule type" value="Genomic_DNA"/>
</dbReference>
<sequence length="51" mass="5368">MMHSLSAYSLLLTITPSLKGFFIGLLAGAIVLGAAFGALLIFSQVDKVQRS</sequence>
<reference evidence="8" key="2">
    <citation type="journal article" date="2022" name="Front. Microbiol.">
        <title>Comparative Genomic Analysis Revealed Distinct Molecular Components and Organization of CO2-Concentrating Mechanism in Thermophilic Cyanobacteria.</title>
        <authorList>
            <person name="Tang J."/>
            <person name="Zhou H."/>
            <person name="Yao D."/>
            <person name="Riaz S."/>
            <person name="You D."/>
            <person name="Klepacz-Smolka A."/>
            <person name="Daroch M."/>
        </authorList>
    </citation>
    <scope>NUCLEOTIDE SEQUENCE [LARGE SCALE GENOMIC DNA]</scope>
    <source>
        <strain evidence="8">PCC 6715</strain>
    </source>
</reference>
<dbReference type="GO" id="GO:0009523">
    <property type="term" value="C:photosystem II"/>
    <property type="evidence" value="ECO:0007669"/>
    <property type="project" value="UniProtKB-KW"/>
</dbReference>
<keyword evidence="4 6" id="KW-0472">Membrane</keyword>
<evidence type="ECO:0000256" key="1">
    <source>
        <dbReference type="ARBA" id="ARBA00022531"/>
    </source>
</evidence>
<evidence type="ECO:0000256" key="4">
    <source>
        <dbReference type="ARBA" id="ARBA00023136"/>
    </source>
</evidence>
<dbReference type="GO" id="GO:0015979">
    <property type="term" value="P:photosynthesis"/>
    <property type="evidence" value="ECO:0007669"/>
    <property type="project" value="UniProtKB-UniRule"/>
</dbReference>
<evidence type="ECO:0000313" key="8">
    <source>
        <dbReference type="Proteomes" id="UP000231057"/>
    </source>
</evidence>
<keyword evidence="2 6" id="KW-0812">Transmembrane</keyword>
<evidence type="ECO:0000313" key="7">
    <source>
        <dbReference type="EMBL" id="ATS19033.1"/>
    </source>
</evidence>
<evidence type="ECO:0000256" key="2">
    <source>
        <dbReference type="ARBA" id="ARBA00022692"/>
    </source>
</evidence>
<evidence type="ECO:0000256" key="6">
    <source>
        <dbReference type="HAMAP-Rule" id="MF_01386"/>
    </source>
</evidence>
<keyword evidence="5 6" id="KW-0604">Photosystem II</keyword>
<organism evidence="7 8">
    <name type="scientific">Parathermosynechococcus lividus PCC 6715</name>
    <dbReference type="NCBI Taxonomy" id="1917166"/>
    <lineage>
        <taxon>Bacteria</taxon>
        <taxon>Bacillati</taxon>
        <taxon>Cyanobacteriota</taxon>
        <taxon>Cyanophyceae</taxon>
        <taxon>Acaryochloridales</taxon>
        <taxon>Thermosynechococcaceae</taxon>
        <taxon>Parathermosynechococcus</taxon>
    </lineage>
</organism>
<protein>
    <recommendedName>
        <fullName evidence="6">Photosystem II reaction center protein X</fullName>
    </recommendedName>
</protein>
<dbReference type="Proteomes" id="UP000231057">
    <property type="component" value="Chromosome"/>
</dbReference>
<dbReference type="Gene3D" id="1.20.5.510">
    <property type="entry name" value="Single helix bin"/>
    <property type="match status" value="1"/>
</dbReference>
<feature type="transmembrane region" description="Helical" evidence="6">
    <location>
        <begin position="20"/>
        <end position="42"/>
    </location>
</feature>
<dbReference type="InterPro" id="IPR023431">
    <property type="entry name" value="PSII_PsbX_type_1_subfam"/>
</dbReference>
<comment type="subcellular location">
    <subcellularLocation>
        <location evidence="6">Cellular thylakoid membrane</location>
        <topology evidence="6">Single-pass membrane protein</topology>
    </subcellularLocation>
</comment>
<dbReference type="InterPro" id="IPR009518">
    <property type="entry name" value="PSII_PsbX"/>
</dbReference>
<comment type="similarity">
    <text evidence="6">Belongs to the PsbX family. Type 1 subfamily.</text>
</comment>
<reference evidence="7 8" key="1">
    <citation type="submission" date="2016-11" db="EMBL/GenBank/DDBJ databases">
        <title>Complete genome sequence of thermophilic cyanobacteria strain Synechococcus sp. PCC6715.</title>
        <authorList>
            <person name="Tang J."/>
            <person name="Daroch M."/>
            <person name="Liang Y."/>
            <person name="Jiang D."/>
            <person name="Shah M."/>
        </authorList>
    </citation>
    <scope>NUCLEOTIDE SEQUENCE [LARGE SCALE GENOMIC DNA]</scope>
    <source>
        <strain evidence="7 8">PCC 6715</strain>
    </source>
</reference>
<evidence type="ECO:0000256" key="5">
    <source>
        <dbReference type="ARBA" id="ARBA00023276"/>
    </source>
</evidence>
<dbReference type="Pfam" id="PF06596">
    <property type="entry name" value="PsbX"/>
    <property type="match status" value="1"/>
</dbReference>
<accession>A0A2D2Q3E8</accession>
<name>A0A2D2Q3E8_PARLV</name>
<comment type="function">
    <text evidence="6">Involved in the binding and/or turnover of quinones at the Q(B) site of photosystem II (PSII). PSII is a light-driven water plastoquinone oxidoreductase, using light energy to abstract electrons from H(2)O, generating a proton gradient subsequently used for ATP formation.</text>
</comment>
<dbReference type="HAMAP" id="MF_01386">
    <property type="entry name" value="PSII_PsbX_1"/>
    <property type="match status" value="1"/>
</dbReference>
<dbReference type="RefSeq" id="WP_227517371.1">
    <property type="nucleotide sequence ID" value="NZ_CP018092.1"/>
</dbReference>
<keyword evidence="8" id="KW-1185">Reference proteome</keyword>
<evidence type="ECO:0000256" key="3">
    <source>
        <dbReference type="ARBA" id="ARBA00022989"/>
    </source>
</evidence>
<dbReference type="AlphaFoldDB" id="A0A2D2Q3E8"/>
<proteinExistence type="inferred from homology"/>
<dbReference type="GO" id="GO:0031676">
    <property type="term" value="C:plasma membrane-derived thylakoid membrane"/>
    <property type="evidence" value="ECO:0007669"/>
    <property type="project" value="UniProtKB-SubCell"/>
</dbReference>
<comment type="subunit">
    <text evidence="6">PSII is composed of 1 copy each of membrane proteins PsbA, PsbB, PsbC, PsbD, PsbE, PsbF, PsbH, PsbI, PsbJ, PsbK, PsbL, PsbM, PsbT, PsbX, PsbY, PsbZ, Psb30/Ycf12, peripheral proteins PsbO, CyanoQ (PsbQ), PsbU, PsbV and a large number of cofactors. It forms dimeric complexes.</text>
</comment>
<dbReference type="KEGG" id="slw:BRW62_10105"/>
<keyword evidence="1 6" id="KW-0602">Photosynthesis</keyword>
<keyword evidence="6" id="KW-0793">Thylakoid</keyword>